<dbReference type="NCBIfam" id="TIGR00087">
    <property type="entry name" value="surE"/>
    <property type="match status" value="1"/>
</dbReference>
<dbReference type="PANTHER" id="PTHR30457:SF0">
    <property type="entry name" value="PHOSPHATASE, PUTATIVE (AFU_ORTHOLOGUE AFUA_4G01070)-RELATED"/>
    <property type="match status" value="1"/>
</dbReference>
<dbReference type="InterPro" id="IPR036523">
    <property type="entry name" value="SurE-like_sf"/>
</dbReference>
<dbReference type="EMBL" id="UINC01007069">
    <property type="protein sequence ID" value="SVA31247.1"/>
    <property type="molecule type" value="Genomic_DNA"/>
</dbReference>
<dbReference type="Gene3D" id="3.40.1210.10">
    <property type="entry name" value="Survival protein SurE-like phosphatase/nucleotidase"/>
    <property type="match status" value="1"/>
</dbReference>
<evidence type="ECO:0000256" key="3">
    <source>
        <dbReference type="ARBA" id="ARBA00022801"/>
    </source>
</evidence>
<dbReference type="GO" id="GO:0046872">
    <property type="term" value="F:metal ion binding"/>
    <property type="evidence" value="ECO:0007669"/>
    <property type="project" value="UniProtKB-KW"/>
</dbReference>
<feature type="domain" description="Survival protein SurE-like phosphatase/nucleotidase" evidence="4">
    <location>
        <begin position="7"/>
        <end position="192"/>
    </location>
</feature>
<proteinExistence type="inferred from homology"/>
<evidence type="ECO:0000256" key="2">
    <source>
        <dbReference type="ARBA" id="ARBA00022723"/>
    </source>
</evidence>
<keyword evidence="3" id="KW-0378">Hydrolase</keyword>
<protein>
    <recommendedName>
        <fullName evidence="4">Survival protein SurE-like phosphatase/nucleotidase domain-containing protein</fullName>
    </recommendedName>
</protein>
<name>A0A381UV77_9ZZZZ</name>
<dbReference type="InterPro" id="IPR002828">
    <property type="entry name" value="SurE-like_Pase/nucleotidase"/>
</dbReference>
<keyword evidence="2" id="KW-0479">Metal-binding</keyword>
<dbReference type="HAMAP" id="MF_00060">
    <property type="entry name" value="SurE"/>
    <property type="match status" value="1"/>
</dbReference>
<dbReference type="PANTHER" id="PTHR30457">
    <property type="entry name" value="5'-NUCLEOTIDASE SURE"/>
    <property type="match status" value="1"/>
</dbReference>
<evidence type="ECO:0000256" key="1">
    <source>
        <dbReference type="ARBA" id="ARBA00011062"/>
    </source>
</evidence>
<evidence type="ECO:0000313" key="5">
    <source>
        <dbReference type="EMBL" id="SVA31247.1"/>
    </source>
</evidence>
<evidence type="ECO:0000259" key="4">
    <source>
        <dbReference type="Pfam" id="PF01975"/>
    </source>
</evidence>
<accession>A0A381UV77</accession>
<dbReference type="SUPFAM" id="SSF64167">
    <property type="entry name" value="SurE-like"/>
    <property type="match status" value="1"/>
</dbReference>
<sequence>MDKTPNILLTNDDGINSPGLWVMAESLTEVGKVTVVVPDRDQSGTGASMTLLKPLAIEIVESRNKGVSETYTVGGTPADCVIMATEHLRKGKIDLIVSGINQGANLGLDVFNSGTFGAALHGYFRGIDSIAISSKYVDDVIYGPAAKVVAGMVNLLGNRNNEAPFLLNVNFPPCEIGGIKGVELTTLGPKAYLENVEEVRTGRRTYYWLHHNKTTGAPVEEGTDVWAINNEKVSITVIDPYLSTLNGYSRCEDFVNAAESSLGMK</sequence>
<dbReference type="AlphaFoldDB" id="A0A381UV77"/>
<organism evidence="5">
    <name type="scientific">marine metagenome</name>
    <dbReference type="NCBI Taxonomy" id="408172"/>
    <lineage>
        <taxon>unclassified sequences</taxon>
        <taxon>metagenomes</taxon>
        <taxon>ecological metagenomes</taxon>
    </lineage>
</organism>
<reference evidence="5" key="1">
    <citation type="submission" date="2018-05" db="EMBL/GenBank/DDBJ databases">
        <authorList>
            <person name="Lanie J.A."/>
            <person name="Ng W.-L."/>
            <person name="Kazmierczak K.M."/>
            <person name="Andrzejewski T.M."/>
            <person name="Davidsen T.M."/>
            <person name="Wayne K.J."/>
            <person name="Tettelin H."/>
            <person name="Glass J.I."/>
            <person name="Rusch D."/>
            <person name="Podicherti R."/>
            <person name="Tsui H.-C.T."/>
            <person name="Winkler M.E."/>
        </authorList>
    </citation>
    <scope>NUCLEOTIDE SEQUENCE</scope>
</reference>
<comment type="similarity">
    <text evidence="1">Belongs to the SurE nucleotidase family.</text>
</comment>
<dbReference type="GO" id="GO:0008252">
    <property type="term" value="F:nucleotidase activity"/>
    <property type="evidence" value="ECO:0007669"/>
    <property type="project" value="InterPro"/>
</dbReference>
<dbReference type="Pfam" id="PF01975">
    <property type="entry name" value="SurE"/>
    <property type="match status" value="1"/>
</dbReference>
<dbReference type="InterPro" id="IPR030048">
    <property type="entry name" value="SurE"/>
</dbReference>
<gene>
    <name evidence="5" type="ORF">METZ01_LOCUS84101</name>
</gene>